<dbReference type="Pfam" id="PF25973">
    <property type="entry name" value="BSH_CzcB"/>
    <property type="match status" value="1"/>
</dbReference>
<sequence>MRAAALRTLLALLLSASAAAAQELSARLEWVDRVEMRAVANGVVDKVLVTMGEHVEAGDLLLRMDQREARASLLETQAQLARGVVALDDARRELDRAQELFDRGLIATEELKDAELGHAAALAEHESERAAVAAAEVMLERTELRAPFTGIVVERNAYDGAVIYTSLQQAPLVAVAPTDRMLARALVTSEVLRRYRPGQEAAVIIRGERRPAAVYSLGVEAVRIDPAGAVYELDVVFDARPDEILRPSEFVKVVLP</sequence>
<name>A0ABS1CC68_9GAMM</name>
<accession>A0ABS1CC68</accession>
<feature type="chain" id="PRO_5046777002" evidence="2">
    <location>
        <begin position="21"/>
        <end position="256"/>
    </location>
</feature>
<evidence type="ECO:0000256" key="2">
    <source>
        <dbReference type="SAM" id="SignalP"/>
    </source>
</evidence>
<feature type="domain" description="CzcB-like barrel-sandwich hybrid" evidence="3">
    <location>
        <begin position="38"/>
        <end position="164"/>
    </location>
</feature>
<evidence type="ECO:0000313" key="5">
    <source>
        <dbReference type="Proteomes" id="UP000748752"/>
    </source>
</evidence>
<reference evidence="4 5" key="1">
    <citation type="journal article" date="2020" name="Microorganisms">
        <title>Osmotic Adaptation and Compatible Solute Biosynthesis of Phototrophic Bacteria as Revealed from Genome Analyses.</title>
        <authorList>
            <person name="Imhoff J.F."/>
            <person name="Rahn T."/>
            <person name="Kunzel S."/>
            <person name="Keller A."/>
            <person name="Neulinger S.C."/>
        </authorList>
    </citation>
    <scope>NUCLEOTIDE SEQUENCE [LARGE SCALE GENOMIC DNA]</scope>
    <source>
        <strain evidence="4 5">DSM 6210</strain>
    </source>
</reference>
<evidence type="ECO:0000256" key="1">
    <source>
        <dbReference type="ARBA" id="ARBA00009477"/>
    </source>
</evidence>
<dbReference type="Proteomes" id="UP000748752">
    <property type="component" value="Unassembled WGS sequence"/>
</dbReference>
<organism evidence="4 5">
    <name type="scientific">Thiohalocapsa halophila</name>
    <dbReference type="NCBI Taxonomy" id="69359"/>
    <lineage>
        <taxon>Bacteria</taxon>
        <taxon>Pseudomonadati</taxon>
        <taxon>Pseudomonadota</taxon>
        <taxon>Gammaproteobacteria</taxon>
        <taxon>Chromatiales</taxon>
        <taxon>Chromatiaceae</taxon>
        <taxon>Thiohalocapsa</taxon>
    </lineage>
</organism>
<evidence type="ECO:0000259" key="3">
    <source>
        <dbReference type="Pfam" id="PF25973"/>
    </source>
</evidence>
<proteinExistence type="inferred from homology"/>
<dbReference type="Gene3D" id="2.40.50.100">
    <property type="match status" value="1"/>
</dbReference>
<evidence type="ECO:0000313" key="4">
    <source>
        <dbReference type="EMBL" id="MBK1629493.1"/>
    </source>
</evidence>
<dbReference type="InterPro" id="IPR058647">
    <property type="entry name" value="BSH_CzcB-like"/>
</dbReference>
<dbReference type="Gene3D" id="1.10.287.470">
    <property type="entry name" value="Helix hairpin bin"/>
    <property type="match status" value="1"/>
</dbReference>
<comment type="similarity">
    <text evidence="1">Belongs to the membrane fusion protein (MFP) (TC 8.A.1) family.</text>
</comment>
<dbReference type="Gene3D" id="2.40.30.170">
    <property type="match status" value="1"/>
</dbReference>
<protein>
    <submittedName>
        <fullName evidence="4">Efflux transporter periplasmic adaptor subunit</fullName>
    </submittedName>
</protein>
<dbReference type="InterPro" id="IPR006143">
    <property type="entry name" value="RND_pump_MFP"/>
</dbReference>
<keyword evidence="5" id="KW-1185">Reference proteome</keyword>
<gene>
    <name evidence="4" type="ORF">CKO31_01820</name>
</gene>
<dbReference type="PANTHER" id="PTHR30469">
    <property type="entry name" value="MULTIDRUG RESISTANCE PROTEIN MDTA"/>
    <property type="match status" value="1"/>
</dbReference>
<dbReference type="EMBL" id="NRRV01000003">
    <property type="protein sequence ID" value="MBK1629493.1"/>
    <property type="molecule type" value="Genomic_DNA"/>
</dbReference>
<keyword evidence="2" id="KW-0732">Signal</keyword>
<feature type="signal peptide" evidence="2">
    <location>
        <begin position="1"/>
        <end position="20"/>
    </location>
</feature>
<dbReference type="NCBIfam" id="TIGR01730">
    <property type="entry name" value="RND_mfp"/>
    <property type="match status" value="1"/>
</dbReference>
<dbReference type="SUPFAM" id="SSF111369">
    <property type="entry name" value="HlyD-like secretion proteins"/>
    <property type="match status" value="1"/>
</dbReference>
<dbReference type="PANTHER" id="PTHR30469:SF15">
    <property type="entry name" value="HLYD FAMILY OF SECRETION PROTEINS"/>
    <property type="match status" value="1"/>
</dbReference>
<comment type="caution">
    <text evidence="4">The sequence shown here is derived from an EMBL/GenBank/DDBJ whole genome shotgun (WGS) entry which is preliminary data.</text>
</comment>